<dbReference type="EC" id="3.1.-.-" evidence="6"/>
<feature type="binding site" evidence="6">
    <location>
        <position position="102"/>
    </location>
    <ligand>
        <name>Mg(2+)</name>
        <dbReference type="ChEBI" id="CHEBI:18420"/>
    </ligand>
</feature>
<keyword evidence="5 6" id="KW-0460">Magnesium</keyword>
<dbReference type="InterPro" id="IPR029060">
    <property type="entry name" value="PIN-like_dom_sf"/>
</dbReference>
<comment type="similarity">
    <text evidence="6">Belongs to the PINc/VapC protein family.</text>
</comment>
<keyword evidence="3 6" id="KW-0479">Metal-binding</keyword>
<proteinExistence type="inferred from homology"/>
<keyword evidence="6" id="KW-0800">Toxin</keyword>
<evidence type="ECO:0000256" key="5">
    <source>
        <dbReference type="ARBA" id="ARBA00022842"/>
    </source>
</evidence>
<gene>
    <name evidence="6" type="primary">vapC</name>
    <name evidence="8" type="ORF">TEK04_02525</name>
</gene>
<accession>A0ABU8DRB9</accession>
<evidence type="ECO:0000256" key="4">
    <source>
        <dbReference type="ARBA" id="ARBA00022801"/>
    </source>
</evidence>
<dbReference type="RefSeq" id="WP_336402925.1">
    <property type="nucleotide sequence ID" value="NZ_JBAPLU010000002.1"/>
</dbReference>
<keyword evidence="1 6" id="KW-1277">Toxin-antitoxin system</keyword>
<organism evidence="8 9">
    <name type="scientific">Klenkia sesuvii</name>
    <dbReference type="NCBI Taxonomy" id="3103137"/>
    <lineage>
        <taxon>Bacteria</taxon>
        <taxon>Bacillati</taxon>
        <taxon>Actinomycetota</taxon>
        <taxon>Actinomycetes</taxon>
        <taxon>Geodermatophilales</taxon>
        <taxon>Geodermatophilaceae</taxon>
        <taxon>Klenkia</taxon>
    </lineage>
</organism>
<comment type="function">
    <text evidence="6">Toxic component of a toxin-antitoxin (TA) system. An RNase.</text>
</comment>
<dbReference type="InterPro" id="IPR002716">
    <property type="entry name" value="PIN_dom"/>
</dbReference>
<evidence type="ECO:0000256" key="1">
    <source>
        <dbReference type="ARBA" id="ARBA00022649"/>
    </source>
</evidence>
<dbReference type="Gene3D" id="3.40.50.1010">
    <property type="entry name" value="5'-nuclease"/>
    <property type="match status" value="1"/>
</dbReference>
<evidence type="ECO:0000256" key="2">
    <source>
        <dbReference type="ARBA" id="ARBA00022722"/>
    </source>
</evidence>
<sequence length="139" mass="14259">MTGHEADCAVDTSVAVPALLIAHPWHATAQRTLSGRRPALTAHSAAETYSVLTRMGRAADAADVVRAMASQFVSPVVLSPEVARLVPDRLAAAGVVGGAVYDALVGLAAHEAGLPLMTRDGRALATYAALGVRVELLPA</sequence>
<feature type="binding site" evidence="6">
    <location>
        <position position="11"/>
    </location>
    <ligand>
        <name>Mg(2+)</name>
        <dbReference type="ChEBI" id="CHEBI:18420"/>
    </ligand>
</feature>
<evidence type="ECO:0000313" key="9">
    <source>
        <dbReference type="Proteomes" id="UP001361570"/>
    </source>
</evidence>
<keyword evidence="4 6" id="KW-0378">Hydrolase</keyword>
<comment type="cofactor">
    <cofactor evidence="6">
        <name>Mg(2+)</name>
        <dbReference type="ChEBI" id="CHEBI:18420"/>
    </cofactor>
</comment>
<keyword evidence="9" id="KW-1185">Reference proteome</keyword>
<name>A0ABU8DRB9_9ACTN</name>
<dbReference type="InterPro" id="IPR022907">
    <property type="entry name" value="VapC_family"/>
</dbReference>
<evidence type="ECO:0000256" key="6">
    <source>
        <dbReference type="HAMAP-Rule" id="MF_00265"/>
    </source>
</evidence>
<reference evidence="8 9" key="1">
    <citation type="submission" date="2024-03" db="EMBL/GenBank/DDBJ databases">
        <title>Draft genome sequence of Klenkia sp. LSe6-5.</title>
        <authorList>
            <person name="Duangmal K."/>
            <person name="Chantavorakit T."/>
        </authorList>
    </citation>
    <scope>NUCLEOTIDE SEQUENCE [LARGE SCALE GENOMIC DNA]</scope>
    <source>
        <strain evidence="8 9">LSe6-5</strain>
    </source>
</reference>
<dbReference type="SUPFAM" id="SSF88723">
    <property type="entry name" value="PIN domain-like"/>
    <property type="match status" value="1"/>
</dbReference>
<dbReference type="Pfam" id="PF01850">
    <property type="entry name" value="PIN"/>
    <property type="match status" value="1"/>
</dbReference>
<comment type="caution">
    <text evidence="8">The sequence shown here is derived from an EMBL/GenBank/DDBJ whole genome shotgun (WGS) entry which is preliminary data.</text>
</comment>
<feature type="domain" description="PIN" evidence="7">
    <location>
        <begin position="10"/>
        <end position="123"/>
    </location>
</feature>
<dbReference type="Proteomes" id="UP001361570">
    <property type="component" value="Unassembled WGS sequence"/>
</dbReference>
<keyword evidence="2 6" id="KW-0540">Nuclease</keyword>
<protein>
    <recommendedName>
        <fullName evidence="6">Ribonuclease VapC</fullName>
        <shortName evidence="6">RNase VapC</shortName>
        <ecNumber evidence="6">3.1.-.-</ecNumber>
    </recommendedName>
    <alternativeName>
        <fullName evidence="6">Toxin VapC</fullName>
    </alternativeName>
</protein>
<evidence type="ECO:0000313" key="8">
    <source>
        <dbReference type="EMBL" id="MEI4270587.1"/>
    </source>
</evidence>
<evidence type="ECO:0000259" key="7">
    <source>
        <dbReference type="Pfam" id="PF01850"/>
    </source>
</evidence>
<evidence type="ECO:0000256" key="3">
    <source>
        <dbReference type="ARBA" id="ARBA00022723"/>
    </source>
</evidence>
<dbReference type="EMBL" id="JBAPLU010000002">
    <property type="protein sequence ID" value="MEI4270587.1"/>
    <property type="molecule type" value="Genomic_DNA"/>
</dbReference>
<dbReference type="HAMAP" id="MF_00265">
    <property type="entry name" value="VapC_Nob1"/>
    <property type="match status" value="1"/>
</dbReference>